<reference evidence="2 3" key="1">
    <citation type="submission" date="2020-04" db="EMBL/GenBank/DDBJ databases">
        <title>Perkinsus olseni comparative genomics.</title>
        <authorList>
            <person name="Bogema D.R."/>
        </authorList>
    </citation>
    <scope>NUCLEOTIDE SEQUENCE [LARGE SCALE GENOMIC DNA]</scope>
    <source>
        <strain evidence="2">ATCC PRA-205</strain>
    </source>
</reference>
<organism evidence="2 3">
    <name type="scientific">Perkinsus olseni</name>
    <name type="common">Perkinsus atlanticus</name>
    <dbReference type="NCBI Taxonomy" id="32597"/>
    <lineage>
        <taxon>Eukaryota</taxon>
        <taxon>Sar</taxon>
        <taxon>Alveolata</taxon>
        <taxon>Perkinsozoa</taxon>
        <taxon>Perkinsea</taxon>
        <taxon>Perkinsida</taxon>
        <taxon>Perkinsidae</taxon>
        <taxon>Perkinsus</taxon>
    </lineage>
</organism>
<feature type="non-terminal residue" evidence="2">
    <location>
        <position position="277"/>
    </location>
</feature>
<evidence type="ECO:0000256" key="1">
    <source>
        <dbReference type="ARBA" id="ARBA00006315"/>
    </source>
</evidence>
<comment type="caution">
    <text evidence="2">The sequence shown here is derived from an EMBL/GenBank/DDBJ whole genome shotgun (WGS) entry which is preliminary data.</text>
</comment>
<evidence type="ECO:0000313" key="2">
    <source>
        <dbReference type="EMBL" id="KAF4725953.1"/>
    </source>
</evidence>
<gene>
    <name evidence="2" type="primary">MEMO1_1</name>
    <name evidence="2" type="ORF">FOZ62_004501</name>
</gene>
<dbReference type="CDD" id="cd07361">
    <property type="entry name" value="MEMO_like"/>
    <property type="match status" value="1"/>
</dbReference>
<comment type="similarity">
    <text evidence="1">Belongs to the MEMO1 family.</text>
</comment>
<dbReference type="AlphaFoldDB" id="A0A7J6RZM6"/>
<name>A0A7J6RZM6_PEROL</name>
<accession>A0A7J6RZM6</accession>
<dbReference type="Pfam" id="PF01875">
    <property type="entry name" value="Memo"/>
    <property type="match status" value="1"/>
</dbReference>
<dbReference type="EMBL" id="JABANM010018527">
    <property type="protein sequence ID" value="KAF4725953.1"/>
    <property type="molecule type" value="Genomic_DNA"/>
</dbReference>
<dbReference type="PANTHER" id="PTHR11060:SF0">
    <property type="entry name" value="PROTEIN MEMO1"/>
    <property type="match status" value="1"/>
</dbReference>
<sequence>VNRVFILGPSHHQYLDNCALPDPNIKEYDTPFGPLKLDEDVLGELRGLSKASDSEFGRVFTKEQVVIIIITIPTHDAHDDYDHDVDNIQDEDEHSIEMQLPLIFHQLHHRLGVKDNLTIVPIIVGVLSPNVERVVGRLLAKYFKDPGTLFIISSDFCHWGLRFRYTQLQRDKTKFPKTMVFDSEEHPVNAGIEAMDREGMALIEKQDFEGFKRYLQMTGNTICGRHPISVLLEILRNVKEEHIIKFVDYNQSTILPSAPSRNDSCVAYAAGVITVDE</sequence>
<dbReference type="Gene3D" id="3.40.830.10">
    <property type="entry name" value="LigB-like"/>
    <property type="match status" value="1"/>
</dbReference>
<dbReference type="InterPro" id="IPR002737">
    <property type="entry name" value="MEMO1_fam"/>
</dbReference>
<dbReference type="Proteomes" id="UP000574390">
    <property type="component" value="Unassembled WGS sequence"/>
</dbReference>
<dbReference type="PANTHER" id="PTHR11060">
    <property type="entry name" value="PROTEIN MEMO1"/>
    <property type="match status" value="1"/>
</dbReference>
<evidence type="ECO:0000313" key="3">
    <source>
        <dbReference type="Proteomes" id="UP000574390"/>
    </source>
</evidence>
<dbReference type="NCBIfam" id="TIGR04336">
    <property type="entry name" value="AmmeMemoSam_B"/>
    <property type="match status" value="1"/>
</dbReference>
<proteinExistence type="inferred from homology"/>
<protein>
    <submittedName>
        <fullName evidence="2">Protein memo1, variant 2</fullName>
    </submittedName>
</protein>